<dbReference type="InterPro" id="IPR004130">
    <property type="entry name" value="Gpn"/>
</dbReference>
<feature type="domain" description="HTH myb-type" evidence="8">
    <location>
        <begin position="861"/>
        <end position="909"/>
    </location>
</feature>
<dbReference type="InterPro" id="IPR001005">
    <property type="entry name" value="SANT/Myb"/>
</dbReference>
<dbReference type="InterPro" id="IPR017884">
    <property type="entry name" value="SANT_dom"/>
</dbReference>
<evidence type="ECO:0000256" key="2">
    <source>
        <dbReference type="ARBA" id="ARBA00022741"/>
    </source>
</evidence>
<dbReference type="InterPro" id="IPR030231">
    <property type="entry name" value="Gpn2"/>
</dbReference>
<feature type="domain" description="Myb-like" evidence="5">
    <location>
        <begin position="373"/>
        <end position="419"/>
    </location>
</feature>
<dbReference type="CDD" id="cd00167">
    <property type="entry name" value="SANT"/>
    <property type="match status" value="9"/>
</dbReference>
<dbReference type="InterPro" id="IPR001810">
    <property type="entry name" value="F-box_dom"/>
</dbReference>
<keyword evidence="4" id="KW-0342">GTP-binding</keyword>
<sequence length="1310" mass="153335">MGKAVDKPTSTPPKRRCIFINVPCEVFIDICKFVPPIDLVTLTIVCKKFRWWLLAPSNFGTERIWSASRIAFIPSLKAPPHGISEQCYIFLYLIELGCQFCGAGKIEPRGKLPTEAPVKIYWIFKVRCCKRCLIERSITSTQIKKERTIHDDSCLAGVPFIEQANRPRVYWKSVVEAADREFANLKEEEVFNWIAKKKTELEHHIKVAKLCEIELPEHPNWNKKAKLKSVICQLSSMVPNDAGRSDQQVEVELRRCPAFKKYVNSTATRLFTEHHWDNFRDIIFNEYNDKRNYAALRAQQYSIFLKPPFNYWNQSGDTSLETKLIPRLALEAENIASKPKRQPPITSVPGVQKLGNVTIDNVVRDKLSSSNLHSARNSRHWTRLEVRVLENLVSKYGQDWKKVAERIPDRTPDECESQYLIISSPDYLLSRVKSKSVRTKSTRTKLKSKSILNEEECELLNNLIEKYGCKWSKISKHFPTKSLNSIESFVRRNPNKFSSIFKFPERLRKHRCWTDSEMKLLNNLIMKYGRNYDAISRRILGRTSEAVSRFLPRHSPDLPALRNANILRWFKSSSLWSELETRTLNDLVEKYGNDWFLISSKLYGRTAFACQDKFYACWQPNKIKKELALHSWPQEAIQVLDYLISKYGRWQIIPILLPGTTPFNYYMRSATNIWGWRNHEISLLRDLIQKYGHDWKKIKMYLPHKRINSIEHHVKTNPQLYTIEDHESKIELYEIEQNFGVQKRWNADELRKLLELRSQYETDWCKISEGLPGRSPSACFYKYQVITRLLMKVGKDWHSSNILQVQDFFQKYGPDWELIAQNISNKSPGEIQQLVSENPMFFSNPGFDRHFIDTTRKTAAQSWSEEDILKLKNLIEIHGKDWNKIASQLPGKTYEDCEEYYSFYQDSFLKLNANNLAISDNDDKAWTEKDKQLLKDLLEKYGTDYDRIARFIPGKSQESIVSYITVHKQELLPKELDMYENESNILPWTEDEENKLINLVRLYRDEWKMISDYLPKRSPIACKRKYYTILNPNHSKIEAISKISVVNLDPANDFLPYECAINMADLITLEEVMEEFKLGPNGGMMYCMEYLEKNIDWLEEKLKSLEDSYFLFDFPGQVELFTHHGSVKNIIERLQKLDYRLVTVHLVDAHYCTDPSKYISALLLSLKTMLQIELPHINVLSKIDIIESYAFNLDFYTEVQDLSYLLDHLDSDPFASKFKELNKALCGLIEDFSLDKNSVMNLVKVIDKANGYVFGGLTHGNESIMLTAMSDINSHHDVMEVQERWLDHKEIYDEWETKQKQQQIDQNKKG</sequence>
<dbReference type="Gene3D" id="3.40.50.300">
    <property type="entry name" value="P-loop containing nucleotide triphosphate hydrolases"/>
    <property type="match status" value="1"/>
</dbReference>
<evidence type="ECO:0000256" key="4">
    <source>
        <dbReference type="ARBA" id="ARBA00023134"/>
    </source>
</evidence>
<feature type="domain" description="Myb-like" evidence="5">
    <location>
        <begin position="576"/>
        <end position="614"/>
    </location>
</feature>
<keyword evidence="2" id="KW-0547">Nucleotide-binding</keyword>
<accession>A0ABM8W2P9</accession>
<feature type="domain" description="F-box" evidence="6">
    <location>
        <begin position="16"/>
        <end position="68"/>
    </location>
</feature>
<dbReference type="InterPro" id="IPR027417">
    <property type="entry name" value="P-loop_NTPase"/>
</dbReference>
<dbReference type="SUPFAM" id="SSF46689">
    <property type="entry name" value="Homeodomain-like"/>
    <property type="match status" value="7"/>
</dbReference>
<evidence type="ECO:0000259" key="5">
    <source>
        <dbReference type="PROSITE" id="PS50090"/>
    </source>
</evidence>
<dbReference type="Pfam" id="PF13921">
    <property type="entry name" value="Myb_DNA-bind_6"/>
    <property type="match status" value="2"/>
</dbReference>
<dbReference type="CDD" id="cd17871">
    <property type="entry name" value="GPN2"/>
    <property type="match status" value="1"/>
</dbReference>
<dbReference type="InterPro" id="IPR036047">
    <property type="entry name" value="F-box-like_dom_sf"/>
</dbReference>
<feature type="domain" description="SANT" evidence="7">
    <location>
        <begin position="381"/>
        <end position="425"/>
    </location>
</feature>
<reference evidence="9 10" key="1">
    <citation type="submission" date="2021-06" db="EMBL/GenBank/DDBJ databases">
        <authorList>
            <person name="Kallberg Y."/>
            <person name="Tangrot J."/>
            <person name="Rosling A."/>
        </authorList>
    </citation>
    <scope>NUCLEOTIDE SEQUENCE [LARGE SCALE GENOMIC DNA]</scope>
    <source>
        <strain evidence="9 10">120-4 pot B 10/14</strain>
    </source>
</reference>
<feature type="domain" description="SANT" evidence="7">
    <location>
        <begin position="858"/>
        <end position="901"/>
    </location>
</feature>
<feature type="domain" description="Myb-like" evidence="5">
    <location>
        <begin position="855"/>
        <end position="905"/>
    </location>
</feature>
<organism evidence="9 10">
    <name type="scientific">Gigaspora margarita</name>
    <dbReference type="NCBI Taxonomy" id="4874"/>
    <lineage>
        <taxon>Eukaryota</taxon>
        <taxon>Fungi</taxon>
        <taxon>Fungi incertae sedis</taxon>
        <taxon>Mucoromycota</taxon>
        <taxon>Glomeromycotina</taxon>
        <taxon>Glomeromycetes</taxon>
        <taxon>Diversisporales</taxon>
        <taxon>Gigasporaceae</taxon>
        <taxon>Gigaspora</taxon>
    </lineage>
</organism>
<dbReference type="InterPro" id="IPR017930">
    <property type="entry name" value="Myb_dom"/>
</dbReference>
<proteinExistence type="inferred from homology"/>
<dbReference type="PANTHER" id="PTHR21231:SF3">
    <property type="entry name" value="GPN-LOOP GTPASE 2"/>
    <property type="match status" value="1"/>
</dbReference>
<dbReference type="SUPFAM" id="SSF81383">
    <property type="entry name" value="F-box domain"/>
    <property type="match status" value="1"/>
</dbReference>
<dbReference type="Pfam" id="PF03029">
    <property type="entry name" value="ATP_bind_1"/>
    <property type="match status" value="1"/>
</dbReference>
<keyword evidence="3" id="KW-0378">Hydrolase</keyword>
<dbReference type="InterPro" id="IPR009057">
    <property type="entry name" value="Homeodomain-like_sf"/>
</dbReference>
<evidence type="ECO:0000313" key="9">
    <source>
        <dbReference type="EMBL" id="CAG8509618.1"/>
    </source>
</evidence>
<evidence type="ECO:0000256" key="1">
    <source>
        <dbReference type="ARBA" id="ARBA00005290"/>
    </source>
</evidence>
<feature type="domain" description="HTH myb-type" evidence="8">
    <location>
        <begin position="987"/>
        <end position="1034"/>
    </location>
</feature>
<evidence type="ECO:0000259" key="8">
    <source>
        <dbReference type="PROSITE" id="PS51294"/>
    </source>
</evidence>
<dbReference type="SMART" id="SM00717">
    <property type="entry name" value="SANT"/>
    <property type="match status" value="10"/>
</dbReference>
<protein>
    <submittedName>
        <fullName evidence="9">2114_t:CDS:1</fullName>
    </submittedName>
</protein>
<feature type="domain" description="Myb-like" evidence="5">
    <location>
        <begin position="987"/>
        <end position="1030"/>
    </location>
</feature>
<dbReference type="Gene3D" id="1.10.10.60">
    <property type="entry name" value="Homeodomain-like"/>
    <property type="match status" value="8"/>
</dbReference>
<dbReference type="EMBL" id="CAJVQB010000840">
    <property type="protein sequence ID" value="CAG8509618.1"/>
    <property type="molecule type" value="Genomic_DNA"/>
</dbReference>
<feature type="domain" description="Myb-like" evidence="5">
    <location>
        <begin position="744"/>
        <end position="787"/>
    </location>
</feature>
<comment type="caution">
    <text evidence="9">The sequence shown here is derived from an EMBL/GenBank/DDBJ whole genome shotgun (WGS) entry which is preliminary data.</text>
</comment>
<comment type="similarity">
    <text evidence="1">Belongs to the GPN-loop GTPase family.</text>
</comment>
<evidence type="ECO:0000256" key="3">
    <source>
        <dbReference type="ARBA" id="ARBA00022801"/>
    </source>
</evidence>
<dbReference type="PROSITE" id="PS51294">
    <property type="entry name" value="HTH_MYB"/>
    <property type="match status" value="3"/>
</dbReference>
<name>A0ABM8W2P9_GIGMA</name>
<dbReference type="PROSITE" id="PS50090">
    <property type="entry name" value="MYB_LIKE"/>
    <property type="match status" value="5"/>
</dbReference>
<dbReference type="PANTHER" id="PTHR21231">
    <property type="entry name" value="XPA-BINDING PROTEIN 1-RELATED"/>
    <property type="match status" value="1"/>
</dbReference>
<dbReference type="PROSITE" id="PS51293">
    <property type="entry name" value="SANT"/>
    <property type="match status" value="2"/>
</dbReference>
<keyword evidence="10" id="KW-1185">Reference proteome</keyword>
<evidence type="ECO:0000259" key="7">
    <source>
        <dbReference type="PROSITE" id="PS51293"/>
    </source>
</evidence>
<evidence type="ECO:0000313" key="10">
    <source>
        <dbReference type="Proteomes" id="UP000789901"/>
    </source>
</evidence>
<dbReference type="SUPFAM" id="SSF52540">
    <property type="entry name" value="P-loop containing nucleoside triphosphate hydrolases"/>
    <property type="match status" value="1"/>
</dbReference>
<evidence type="ECO:0000259" key="6">
    <source>
        <dbReference type="PROSITE" id="PS50181"/>
    </source>
</evidence>
<feature type="domain" description="HTH myb-type" evidence="8">
    <location>
        <begin position="373"/>
        <end position="427"/>
    </location>
</feature>
<dbReference type="PROSITE" id="PS50181">
    <property type="entry name" value="FBOX"/>
    <property type="match status" value="1"/>
</dbReference>
<gene>
    <name evidence="9" type="ORF">GMARGA_LOCUS2615</name>
</gene>
<dbReference type="Proteomes" id="UP000789901">
    <property type="component" value="Unassembled WGS sequence"/>
</dbReference>
<dbReference type="Pfam" id="PF00249">
    <property type="entry name" value="Myb_DNA-binding"/>
    <property type="match status" value="6"/>
</dbReference>